<dbReference type="Gene3D" id="3.20.20.20">
    <property type="entry name" value="Dihydropteroate synthase-like"/>
    <property type="match status" value="1"/>
</dbReference>
<dbReference type="GO" id="GO:0046654">
    <property type="term" value="P:tetrahydrofolate biosynthetic process"/>
    <property type="evidence" value="ECO:0007669"/>
    <property type="project" value="TreeGrafter"/>
</dbReference>
<dbReference type="InterPro" id="IPR045031">
    <property type="entry name" value="DHP_synth-like"/>
</dbReference>
<keyword evidence="7" id="KW-0460">Magnesium</keyword>
<evidence type="ECO:0000256" key="4">
    <source>
        <dbReference type="ARBA" id="ARBA00012458"/>
    </source>
</evidence>
<accession>A0A098E8G6</accession>
<dbReference type="FunFam" id="3.20.20.20:FF:000006">
    <property type="entry name" value="Dihydropteroate synthase"/>
    <property type="match status" value="1"/>
</dbReference>
<protein>
    <recommendedName>
        <fullName evidence="4">dihydropteroate synthase</fullName>
        <ecNumber evidence="4">2.5.1.15</ecNumber>
    </recommendedName>
</protein>
<evidence type="ECO:0000256" key="6">
    <source>
        <dbReference type="ARBA" id="ARBA00022723"/>
    </source>
</evidence>
<dbReference type="EC" id="2.5.1.15" evidence="4"/>
<comment type="pathway">
    <text evidence="3">Cofactor biosynthesis; tetrahydrofolate biosynthesis; 7,8-dihydrofolate from 2-amino-4-hydroxy-6-hydroxymethyl-7,8-dihydropteridine diphosphate and 4-aminobenzoate: step 1/2.</text>
</comment>
<evidence type="ECO:0000256" key="3">
    <source>
        <dbReference type="ARBA" id="ARBA00004763"/>
    </source>
</evidence>
<evidence type="ECO:0000256" key="1">
    <source>
        <dbReference type="ARBA" id="ARBA00000012"/>
    </source>
</evidence>
<dbReference type="EMBL" id="CCXY01000128">
    <property type="protein sequence ID" value="CEG12312.1"/>
    <property type="molecule type" value="Genomic_DNA"/>
</dbReference>
<reference evidence="10" key="1">
    <citation type="submission" date="2014-09" db="EMBL/GenBank/DDBJ databases">
        <authorList>
            <person name="Probst J Alexander"/>
        </authorList>
    </citation>
    <scope>NUCLEOTIDE SEQUENCE</scope>
</reference>
<feature type="domain" description="Pterin-binding" evidence="9">
    <location>
        <begin position="10"/>
        <end position="263"/>
    </location>
</feature>
<comment type="catalytic activity">
    <reaction evidence="1">
        <text>(7,8-dihydropterin-6-yl)methyl diphosphate + 4-aminobenzoate = 7,8-dihydropteroate + diphosphate</text>
        <dbReference type="Rhea" id="RHEA:19949"/>
        <dbReference type="ChEBI" id="CHEBI:17836"/>
        <dbReference type="ChEBI" id="CHEBI:17839"/>
        <dbReference type="ChEBI" id="CHEBI:33019"/>
        <dbReference type="ChEBI" id="CHEBI:72950"/>
        <dbReference type="EC" id="2.5.1.15"/>
    </reaction>
</comment>
<keyword evidence="6" id="KW-0479">Metal-binding</keyword>
<comment type="cofactor">
    <cofactor evidence="2">
        <name>Mg(2+)</name>
        <dbReference type="ChEBI" id="CHEBI:18420"/>
    </cofactor>
</comment>
<dbReference type="SUPFAM" id="SSF51717">
    <property type="entry name" value="Dihydropteroate synthetase-like"/>
    <property type="match status" value="1"/>
</dbReference>
<evidence type="ECO:0000256" key="5">
    <source>
        <dbReference type="ARBA" id="ARBA00022679"/>
    </source>
</evidence>
<dbReference type="PANTHER" id="PTHR20941:SF1">
    <property type="entry name" value="FOLIC ACID SYNTHESIS PROTEIN FOL1"/>
    <property type="match status" value="1"/>
</dbReference>
<dbReference type="GO" id="GO:0046656">
    <property type="term" value="P:folic acid biosynthetic process"/>
    <property type="evidence" value="ECO:0007669"/>
    <property type="project" value="UniProtKB-KW"/>
</dbReference>
<keyword evidence="5 10" id="KW-0808">Transferase</keyword>
<dbReference type="Pfam" id="PF00809">
    <property type="entry name" value="Pterin_bind"/>
    <property type="match status" value="1"/>
</dbReference>
<dbReference type="PROSITE" id="PS50972">
    <property type="entry name" value="PTERIN_BINDING"/>
    <property type="match status" value="1"/>
</dbReference>
<name>A0A098E8G6_9ZZZZ</name>
<gene>
    <name evidence="10" type="ORF">MSIBF_A2130004</name>
</gene>
<dbReference type="InterPro" id="IPR000489">
    <property type="entry name" value="Pterin-binding_dom"/>
</dbReference>
<dbReference type="GO" id="GO:0046872">
    <property type="term" value="F:metal ion binding"/>
    <property type="evidence" value="ECO:0007669"/>
    <property type="project" value="UniProtKB-KW"/>
</dbReference>
<evidence type="ECO:0000259" key="9">
    <source>
        <dbReference type="PROSITE" id="PS50972"/>
    </source>
</evidence>
<evidence type="ECO:0000256" key="7">
    <source>
        <dbReference type="ARBA" id="ARBA00022842"/>
    </source>
</evidence>
<dbReference type="PANTHER" id="PTHR20941">
    <property type="entry name" value="FOLATE SYNTHESIS PROTEINS"/>
    <property type="match status" value="1"/>
</dbReference>
<dbReference type="InterPro" id="IPR011005">
    <property type="entry name" value="Dihydropteroate_synth-like_sf"/>
</dbReference>
<dbReference type="PROSITE" id="PS00792">
    <property type="entry name" value="DHPS_1"/>
    <property type="match status" value="1"/>
</dbReference>
<evidence type="ECO:0000256" key="2">
    <source>
        <dbReference type="ARBA" id="ARBA00001946"/>
    </source>
</evidence>
<dbReference type="InterPro" id="IPR006390">
    <property type="entry name" value="DHP_synth_dom"/>
</dbReference>
<dbReference type="GO" id="GO:0004156">
    <property type="term" value="F:dihydropteroate synthase activity"/>
    <property type="evidence" value="ECO:0007669"/>
    <property type="project" value="UniProtKB-EC"/>
</dbReference>
<evidence type="ECO:0000313" key="10">
    <source>
        <dbReference type="EMBL" id="CEG12312.1"/>
    </source>
</evidence>
<organism evidence="10">
    <name type="scientific">groundwater metagenome</name>
    <dbReference type="NCBI Taxonomy" id="717931"/>
    <lineage>
        <taxon>unclassified sequences</taxon>
        <taxon>metagenomes</taxon>
        <taxon>ecological metagenomes</taxon>
    </lineage>
</organism>
<dbReference type="CDD" id="cd00739">
    <property type="entry name" value="DHPS"/>
    <property type="match status" value="1"/>
</dbReference>
<dbReference type="GO" id="GO:0005829">
    <property type="term" value="C:cytosol"/>
    <property type="evidence" value="ECO:0007669"/>
    <property type="project" value="TreeGrafter"/>
</dbReference>
<dbReference type="NCBIfam" id="TIGR01496">
    <property type="entry name" value="DHPS"/>
    <property type="match status" value="1"/>
</dbReference>
<sequence length="272" mass="29983">MENNKTNNKTKITGILNVTPDSFYDGSKYSDVKKAVEHAIEMSKYADIIDVGGESSRPGSEQIPAEVELRRVIPVIKEISKKTDAKISIDTTKAEVAEEAINAGASIINDISAMRFDEKMKNVAAKYNVNVVLMHMKGMPKTMQLNPHYDNVIDEILSFLKERINFAVAGGIKKEKIIIDPGIGFGKRLEDNLNIIKNIAQFKILNCPILIGTSRKSFIGALTGNIPPEERLEGTIASVAISVMNGADMVRVHDVKEIYKAIRIADALKNLK</sequence>
<evidence type="ECO:0000256" key="8">
    <source>
        <dbReference type="ARBA" id="ARBA00022909"/>
    </source>
</evidence>
<keyword evidence="8" id="KW-0289">Folate biosynthesis</keyword>
<dbReference type="AlphaFoldDB" id="A0A098E8G6"/>
<proteinExistence type="predicted"/>